<proteinExistence type="predicted"/>
<sequence length="129" mass="14105">MDNPVSSALNISSSQNFARKLGQILLCHPVTSLCSTDIDSPAIFKTMKFGKNGLYNNDSPRSCSIDAETLSLPARVKIRRCSLEGKEESSCFAIEPRVLKTDGCLSPSTYREPIFAGSLTIIMRINFAV</sequence>
<comment type="caution">
    <text evidence="1">The sequence shown here is derived from an EMBL/GenBank/DDBJ whole genome shotgun (WGS) entry which is preliminary data.</text>
</comment>
<dbReference type="AlphaFoldDB" id="A0ABD2N070"/>
<name>A0ABD2N070_9CUCU</name>
<evidence type="ECO:0000313" key="1">
    <source>
        <dbReference type="EMBL" id="KAL3272093.1"/>
    </source>
</evidence>
<gene>
    <name evidence="1" type="ORF">HHI36_022555</name>
</gene>
<keyword evidence="2" id="KW-1185">Reference proteome</keyword>
<reference evidence="1 2" key="1">
    <citation type="journal article" date="2021" name="BMC Biol.">
        <title>Horizontally acquired antibacterial genes associated with adaptive radiation of ladybird beetles.</title>
        <authorList>
            <person name="Li H.S."/>
            <person name="Tang X.F."/>
            <person name="Huang Y.H."/>
            <person name="Xu Z.Y."/>
            <person name="Chen M.L."/>
            <person name="Du X.Y."/>
            <person name="Qiu B.Y."/>
            <person name="Chen P.T."/>
            <person name="Zhang W."/>
            <person name="Slipinski A."/>
            <person name="Escalona H.E."/>
            <person name="Waterhouse R.M."/>
            <person name="Zwick A."/>
            <person name="Pang H."/>
        </authorList>
    </citation>
    <scope>NUCLEOTIDE SEQUENCE [LARGE SCALE GENOMIC DNA]</scope>
    <source>
        <strain evidence="1">SYSU2018</strain>
    </source>
</reference>
<accession>A0ABD2N070</accession>
<protein>
    <submittedName>
        <fullName evidence="1">Uncharacterized protein</fullName>
    </submittedName>
</protein>
<organism evidence="1 2">
    <name type="scientific">Cryptolaemus montrouzieri</name>
    <dbReference type="NCBI Taxonomy" id="559131"/>
    <lineage>
        <taxon>Eukaryota</taxon>
        <taxon>Metazoa</taxon>
        <taxon>Ecdysozoa</taxon>
        <taxon>Arthropoda</taxon>
        <taxon>Hexapoda</taxon>
        <taxon>Insecta</taxon>
        <taxon>Pterygota</taxon>
        <taxon>Neoptera</taxon>
        <taxon>Endopterygota</taxon>
        <taxon>Coleoptera</taxon>
        <taxon>Polyphaga</taxon>
        <taxon>Cucujiformia</taxon>
        <taxon>Coccinelloidea</taxon>
        <taxon>Coccinellidae</taxon>
        <taxon>Scymninae</taxon>
        <taxon>Scymnini</taxon>
        <taxon>Cryptolaemus</taxon>
    </lineage>
</organism>
<dbReference type="EMBL" id="JABFTP020000042">
    <property type="protein sequence ID" value="KAL3272093.1"/>
    <property type="molecule type" value="Genomic_DNA"/>
</dbReference>
<dbReference type="Proteomes" id="UP001516400">
    <property type="component" value="Unassembled WGS sequence"/>
</dbReference>
<evidence type="ECO:0000313" key="2">
    <source>
        <dbReference type="Proteomes" id="UP001516400"/>
    </source>
</evidence>